<evidence type="ECO:0000256" key="1">
    <source>
        <dbReference type="SAM" id="Phobius"/>
    </source>
</evidence>
<comment type="caution">
    <text evidence="3">The sequence shown here is derived from an EMBL/GenBank/DDBJ whole genome shotgun (WGS) entry which is preliminary data.</text>
</comment>
<organism evidence="3 4">
    <name type="scientific">Bacteroides uniformis</name>
    <dbReference type="NCBI Taxonomy" id="820"/>
    <lineage>
        <taxon>Bacteria</taxon>
        <taxon>Pseudomonadati</taxon>
        <taxon>Bacteroidota</taxon>
        <taxon>Bacteroidia</taxon>
        <taxon>Bacteroidales</taxon>
        <taxon>Bacteroidaceae</taxon>
        <taxon>Bacteroides</taxon>
    </lineage>
</organism>
<dbReference type="InterPro" id="IPR025874">
    <property type="entry name" value="DZR"/>
</dbReference>
<gene>
    <name evidence="3" type="ORF">DWW14_19805</name>
</gene>
<evidence type="ECO:0000259" key="2">
    <source>
        <dbReference type="Pfam" id="PF12773"/>
    </source>
</evidence>
<keyword evidence="1" id="KW-0812">Transmembrane</keyword>
<proteinExistence type="predicted"/>
<protein>
    <submittedName>
        <fullName evidence="3">Zinc ribbon domain-containing protein</fullName>
    </submittedName>
</protein>
<feature type="transmembrane region" description="Helical" evidence="1">
    <location>
        <begin position="84"/>
        <end position="107"/>
    </location>
</feature>
<feature type="domain" description="DZANK-type" evidence="2">
    <location>
        <begin position="6"/>
        <end position="54"/>
    </location>
</feature>
<dbReference type="RefSeq" id="WP_117867012.1">
    <property type="nucleotide sequence ID" value="NZ_QRZC01000034.1"/>
</dbReference>
<dbReference type="Pfam" id="PF12773">
    <property type="entry name" value="DZR"/>
    <property type="match status" value="1"/>
</dbReference>
<dbReference type="EMBL" id="QRZC01000034">
    <property type="protein sequence ID" value="RGV37783.1"/>
    <property type="molecule type" value="Genomic_DNA"/>
</dbReference>
<dbReference type="AlphaFoldDB" id="A0A412X886"/>
<sequence length="225" mass="25223">MALINCSNCGAQISDKSGTCIHCGTPIPPKKVMKPCPECSTMVEENVCECPECGYPIKKKQEVLPAKTKATEISGNEAKEKSSFHISGSVIGIIVVSIIAFCLLTWINNLSYDASGEEGLNWSLSGRIIASINIGFLLGSGKMLITMLTASFDFGWWICHDYSLLWGIVAGVIFFIVILIRYEFDKVEEMEDARMMREDPNGYRILQEKRKQTRELEEINRKLKR</sequence>
<accession>A0A412X886</accession>
<name>A0A412X886_BACUN</name>
<keyword evidence="1" id="KW-1133">Transmembrane helix</keyword>
<dbReference type="Proteomes" id="UP000285343">
    <property type="component" value="Unassembled WGS sequence"/>
</dbReference>
<keyword evidence="1" id="KW-0472">Membrane</keyword>
<feature type="transmembrane region" description="Helical" evidence="1">
    <location>
        <begin position="164"/>
        <end position="184"/>
    </location>
</feature>
<reference evidence="3 4" key="1">
    <citation type="submission" date="2018-08" db="EMBL/GenBank/DDBJ databases">
        <title>A genome reference for cultivated species of the human gut microbiota.</title>
        <authorList>
            <person name="Zou Y."/>
            <person name="Xue W."/>
            <person name="Luo G."/>
        </authorList>
    </citation>
    <scope>NUCLEOTIDE SEQUENCE [LARGE SCALE GENOMIC DNA]</scope>
    <source>
        <strain evidence="3 4">AF14-42</strain>
    </source>
</reference>
<evidence type="ECO:0000313" key="3">
    <source>
        <dbReference type="EMBL" id="RGV37783.1"/>
    </source>
</evidence>
<evidence type="ECO:0000313" key="4">
    <source>
        <dbReference type="Proteomes" id="UP000285343"/>
    </source>
</evidence>
<feature type="transmembrane region" description="Helical" evidence="1">
    <location>
        <begin position="128"/>
        <end position="152"/>
    </location>
</feature>